<protein>
    <submittedName>
        <fullName evidence="8">Siderophore-interacting protein</fullName>
    </submittedName>
</protein>
<dbReference type="Gene3D" id="1.10.1740.10">
    <property type="match status" value="1"/>
</dbReference>
<keyword evidence="2" id="KW-0805">Transcription regulation</keyword>
<evidence type="ECO:0000256" key="3">
    <source>
        <dbReference type="ARBA" id="ARBA00023082"/>
    </source>
</evidence>
<sequence>MTTDLRALVRAGDRDAFAQLFDRYARAVYNHGFRLTADWALADDVVSATFLQAWNLRGRVDPDGGSLRPWLLGIATNITRNLRRGDRRYRAAALACTRLEQVVPDHAGATDSRIDDGRRLAAAMAILAALPRADREVFTLCVWEELDYASAAEALGIPIGTVRSRLSRARDKIRRELPGPDRQVKGDHLTTARHAEGTR</sequence>
<dbReference type="Proteomes" id="UP000603200">
    <property type="component" value="Unassembled WGS sequence"/>
</dbReference>
<keyword evidence="4" id="KW-0804">Transcription</keyword>
<dbReference type="EMBL" id="BOMN01000116">
    <property type="protein sequence ID" value="GIE25184.1"/>
    <property type="molecule type" value="Genomic_DNA"/>
</dbReference>
<evidence type="ECO:0000256" key="1">
    <source>
        <dbReference type="ARBA" id="ARBA00010641"/>
    </source>
</evidence>
<dbReference type="SUPFAM" id="SSF88946">
    <property type="entry name" value="Sigma2 domain of RNA polymerase sigma factors"/>
    <property type="match status" value="1"/>
</dbReference>
<evidence type="ECO:0000256" key="4">
    <source>
        <dbReference type="ARBA" id="ARBA00023163"/>
    </source>
</evidence>
<evidence type="ECO:0000313" key="8">
    <source>
        <dbReference type="EMBL" id="GIE25184.1"/>
    </source>
</evidence>
<gene>
    <name evidence="8" type="ORF">Ahu01nite_082860</name>
</gene>
<feature type="region of interest" description="Disordered" evidence="5">
    <location>
        <begin position="172"/>
        <end position="199"/>
    </location>
</feature>
<comment type="similarity">
    <text evidence="1">Belongs to the sigma-70 factor family. ECF subfamily.</text>
</comment>
<evidence type="ECO:0000313" key="9">
    <source>
        <dbReference type="Proteomes" id="UP000603200"/>
    </source>
</evidence>
<evidence type="ECO:0000256" key="5">
    <source>
        <dbReference type="SAM" id="MobiDB-lite"/>
    </source>
</evidence>
<keyword evidence="9" id="KW-1185">Reference proteome</keyword>
<name>A0ABQ4A2V2_9ACTN</name>
<evidence type="ECO:0000259" key="7">
    <source>
        <dbReference type="Pfam" id="PF08281"/>
    </source>
</evidence>
<dbReference type="InterPro" id="IPR013249">
    <property type="entry name" value="RNA_pol_sigma70_r4_t2"/>
</dbReference>
<dbReference type="PANTHER" id="PTHR43133">
    <property type="entry name" value="RNA POLYMERASE ECF-TYPE SIGMA FACTO"/>
    <property type="match status" value="1"/>
</dbReference>
<dbReference type="SUPFAM" id="SSF88659">
    <property type="entry name" value="Sigma3 and sigma4 domains of RNA polymerase sigma factors"/>
    <property type="match status" value="1"/>
</dbReference>
<evidence type="ECO:0000256" key="2">
    <source>
        <dbReference type="ARBA" id="ARBA00023015"/>
    </source>
</evidence>
<dbReference type="InterPro" id="IPR013324">
    <property type="entry name" value="RNA_pol_sigma_r3/r4-like"/>
</dbReference>
<dbReference type="InterPro" id="IPR013325">
    <property type="entry name" value="RNA_pol_sigma_r2"/>
</dbReference>
<dbReference type="CDD" id="cd06171">
    <property type="entry name" value="Sigma70_r4"/>
    <property type="match status" value="1"/>
</dbReference>
<reference evidence="8 9" key="1">
    <citation type="submission" date="2021-01" db="EMBL/GenBank/DDBJ databases">
        <title>Whole genome shotgun sequence of Actinoplanes humidus NBRC 14915.</title>
        <authorList>
            <person name="Komaki H."/>
            <person name="Tamura T."/>
        </authorList>
    </citation>
    <scope>NUCLEOTIDE SEQUENCE [LARGE SCALE GENOMIC DNA]</scope>
    <source>
        <strain evidence="8 9">NBRC 14915</strain>
    </source>
</reference>
<dbReference type="Gene3D" id="1.10.10.10">
    <property type="entry name" value="Winged helix-like DNA-binding domain superfamily/Winged helix DNA-binding domain"/>
    <property type="match status" value="1"/>
</dbReference>
<dbReference type="NCBIfam" id="TIGR02937">
    <property type="entry name" value="sigma70-ECF"/>
    <property type="match status" value="1"/>
</dbReference>
<dbReference type="InterPro" id="IPR039425">
    <property type="entry name" value="RNA_pol_sigma-70-like"/>
</dbReference>
<keyword evidence="3" id="KW-0731">Sigma factor</keyword>
<comment type="caution">
    <text evidence="8">The sequence shown here is derived from an EMBL/GenBank/DDBJ whole genome shotgun (WGS) entry which is preliminary data.</text>
</comment>
<dbReference type="InterPro" id="IPR014284">
    <property type="entry name" value="RNA_pol_sigma-70_dom"/>
</dbReference>
<dbReference type="RefSeq" id="WP_203842144.1">
    <property type="nucleotide sequence ID" value="NZ_BAAATV010000020.1"/>
</dbReference>
<dbReference type="PANTHER" id="PTHR43133:SF25">
    <property type="entry name" value="RNA POLYMERASE SIGMA FACTOR RFAY-RELATED"/>
    <property type="match status" value="1"/>
</dbReference>
<dbReference type="InterPro" id="IPR007627">
    <property type="entry name" value="RNA_pol_sigma70_r2"/>
</dbReference>
<feature type="domain" description="RNA polymerase sigma factor 70 region 4 type 2" evidence="7">
    <location>
        <begin position="122"/>
        <end position="173"/>
    </location>
</feature>
<evidence type="ECO:0000259" key="6">
    <source>
        <dbReference type="Pfam" id="PF04542"/>
    </source>
</evidence>
<dbReference type="InterPro" id="IPR036388">
    <property type="entry name" value="WH-like_DNA-bd_sf"/>
</dbReference>
<dbReference type="Pfam" id="PF08281">
    <property type="entry name" value="Sigma70_r4_2"/>
    <property type="match status" value="1"/>
</dbReference>
<accession>A0ABQ4A2V2</accession>
<proteinExistence type="inferred from homology"/>
<feature type="domain" description="RNA polymerase sigma-70 region 2" evidence="6">
    <location>
        <begin position="20"/>
        <end position="88"/>
    </location>
</feature>
<dbReference type="Pfam" id="PF04542">
    <property type="entry name" value="Sigma70_r2"/>
    <property type="match status" value="1"/>
</dbReference>
<organism evidence="8 9">
    <name type="scientific">Winogradskya humida</name>
    <dbReference type="NCBI Taxonomy" id="113566"/>
    <lineage>
        <taxon>Bacteria</taxon>
        <taxon>Bacillati</taxon>
        <taxon>Actinomycetota</taxon>
        <taxon>Actinomycetes</taxon>
        <taxon>Micromonosporales</taxon>
        <taxon>Micromonosporaceae</taxon>
        <taxon>Winogradskya</taxon>
    </lineage>
</organism>